<evidence type="ECO:0000313" key="2">
    <source>
        <dbReference type="Proteomes" id="UP000028547"/>
    </source>
</evidence>
<gene>
    <name evidence="1" type="ORF">Q664_30865</name>
</gene>
<sequence length="81" mass="8902">MLTSLDILRQRAGPTEPGPSVLGAFERLAEAALLLAPPTLHVPSRAPLRRRMVHLGGRVARERATWQPPYPLRRSGEVEAS</sequence>
<name>A0A084SNF8_9BACT</name>
<comment type="caution">
    <text evidence="1">The sequence shown here is derived from an EMBL/GenBank/DDBJ whole genome shotgun (WGS) entry which is preliminary data.</text>
</comment>
<dbReference type="Proteomes" id="UP000028547">
    <property type="component" value="Unassembled WGS sequence"/>
</dbReference>
<dbReference type="AlphaFoldDB" id="A0A084SNF8"/>
<evidence type="ECO:0000313" key="1">
    <source>
        <dbReference type="EMBL" id="KFA89993.1"/>
    </source>
</evidence>
<protein>
    <submittedName>
        <fullName evidence="1">Uncharacterized protein</fullName>
    </submittedName>
</protein>
<organism evidence="1 2">
    <name type="scientific">Archangium violaceum Cb vi76</name>
    <dbReference type="NCBI Taxonomy" id="1406225"/>
    <lineage>
        <taxon>Bacteria</taxon>
        <taxon>Pseudomonadati</taxon>
        <taxon>Myxococcota</taxon>
        <taxon>Myxococcia</taxon>
        <taxon>Myxococcales</taxon>
        <taxon>Cystobacterineae</taxon>
        <taxon>Archangiaceae</taxon>
        <taxon>Archangium</taxon>
    </lineage>
</organism>
<proteinExistence type="predicted"/>
<reference evidence="1 2" key="1">
    <citation type="submission" date="2014-07" db="EMBL/GenBank/DDBJ databases">
        <title>Draft Genome Sequence of Gephyronic Acid Producer, Cystobacter violaceus Strain Cb vi76.</title>
        <authorList>
            <person name="Stevens D.C."/>
            <person name="Young J."/>
            <person name="Carmichael R."/>
            <person name="Tan J."/>
            <person name="Taylor R.E."/>
        </authorList>
    </citation>
    <scope>NUCLEOTIDE SEQUENCE [LARGE SCALE GENOMIC DNA]</scope>
    <source>
        <strain evidence="1 2">Cb vi76</strain>
    </source>
</reference>
<accession>A0A084SNF8</accession>
<dbReference type="EMBL" id="JPMI01000227">
    <property type="protein sequence ID" value="KFA89993.1"/>
    <property type="molecule type" value="Genomic_DNA"/>
</dbReference>